<name>A0A3G2HYQ1_9BURK</name>
<keyword evidence="1 2" id="KW-0413">Isomerase</keyword>
<evidence type="ECO:0000313" key="3">
    <source>
        <dbReference type="EMBL" id="AYN22204.1"/>
    </source>
</evidence>
<dbReference type="EMBL" id="CP032153">
    <property type="protein sequence ID" value="AYN22204.1"/>
    <property type="molecule type" value="Genomic_DNA"/>
</dbReference>
<feature type="binding site" evidence="2">
    <location>
        <begin position="199"/>
        <end position="200"/>
    </location>
    <ligand>
        <name>substrate</name>
    </ligand>
</feature>
<dbReference type="Proteomes" id="UP000268070">
    <property type="component" value="Chromosome"/>
</dbReference>
<reference evidence="3 4" key="1">
    <citation type="submission" date="2018-09" db="EMBL/GenBank/DDBJ databases">
        <title>Complete genome sequence of the hydrocarbonoclastic bacterium Alcaligenes aquatilis QD168, isolated from a crude-oil polluted marine sediment of Central Chile.</title>
        <authorList>
            <person name="Duran R.E."/>
            <person name="Barra B."/>
            <person name="Salva-Serra F."/>
            <person name="Mendez V."/>
            <person name="Moore E.R.B."/>
            <person name="Seeger M."/>
        </authorList>
    </citation>
    <scope>NUCLEOTIDE SEQUENCE [LARGE SCALE GENOMIC DNA]</scope>
    <source>
        <strain evidence="3 4">QD168</strain>
    </source>
</reference>
<feature type="binding site" evidence="2">
    <location>
        <position position="14"/>
    </location>
    <ligand>
        <name>substrate</name>
    </ligand>
</feature>
<dbReference type="Pfam" id="PF17645">
    <property type="entry name" value="Amdase"/>
    <property type="match status" value="1"/>
</dbReference>
<dbReference type="PANTHER" id="PTHR40267">
    <property type="entry name" value="BLR3294 PROTEIN"/>
    <property type="match status" value="1"/>
</dbReference>
<comment type="similarity">
    <text evidence="2">Belongs to the maleate isomerase family.</text>
</comment>
<feature type="active site" description="Nucleophile" evidence="2">
    <location>
        <position position="80"/>
    </location>
</feature>
<dbReference type="KEGG" id="aaqu:D3M96_17640"/>
<dbReference type="InterPro" id="IPR028615">
    <property type="entry name" value="Maleate_isomerase"/>
</dbReference>
<comment type="miscellaneous">
    <text evidence="2">Reaction is initiated by nucleophilic attack of cysteine at the double bond, yielding a covalent succinylcysteine-like intermediate.</text>
</comment>
<feature type="binding site" evidence="2">
    <location>
        <position position="167"/>
    </location>
    <ligand>
        <name>substrate</name>
    </ligand>
</feature>
<accession>A0A3G2HYQ1</accession>
<proteinExistence type="inferred from homology"/>
<comment type="catalytic activity">
    <reaction evidence="2">
        <text>maleate = fumarate</text>
        <dbReference type="Rhea" id="RHEA:13169"/>
        <dbReference type="ChEBI" id="CHEBI:29806"/>
        <dbReference type="ChEBI" id="CHEBI:30780"/>
        <dbReference type="EC" id="5.2.1.1"/>
    </reaction>
</comment>
<dbReference type="InterPro" id="IPR026286">
    <property type="entry name" value="MaiA/AMDase"/>
</dbReference>
<evidence type="ECO:0000256" key="1">
    <source>
        <dbReference type="ARBA" id="ARBA00023235"/>
    </source>
</evidence>
<protein>
    <recommendedName>
        <fullName evidence="2">Maleate isomerase</fullName>
        <ecNumber evidence="2">5.2.1.1</ecNumber>
    </recommendedName>
    <alternativeName>
        <fullName evidence="2">Maleate cis-trans isomerase</fullName>
    </alternativeName>
</protein>
<dbReference type="FunFam" id="3.40.50.12500:FF:000002">
    <property type="entry name" value="Maleate isomerase"/>
    <property type="match status" value="1"/>
</dbReference>
<dbReference type="InterPro" id="IPR053714">
    <property type="entry name" value="Iso_Racemase_Enz_sf"/>
</dbReference>
<feature type="active site" description="Proton donor" evidence="2">
    <location>
        <position position="198"/>
    </location>
</feature>
<dbReference type="PANTHER" id="PTHR40267:SF1">
    <property type="entry name" value="BLR3294 PROTEIN"/>
    <property type="match status" value="1"/>
</dbReference>
<feature type="modified residue" description="S-(2-succinyl)cysteine" evidence="2">
    <location>
        <position position="80"/>
    </location>
</feature>
<dbReference type="Gene3D" id="3.40.50.12500">
    <property type="match status" value="1"/>
</dbReference>
<feature type="binding site" evidence="2">
    <location>
        <position position="137"/>
    </location>
    <ligand>
        <name>substrate</name>
    </ligand>
</feature>
<dbReference type="RefSeq" id="WP_121739720.1">
    <property type="nucleotide sequence ID" value="NZ_CP032153.1"/>
</dbReference>
<dbReference type="EC" id="5.2.1.1" evidence="2"/>
<comment type="function">
    <text evidence="2">Catalyzes cis-trans isomerization of the C2-C3 double bond in maleate to yield fumarate.</text>
</comment>
<dbReference type="AlphaFoldDB" id="A0A3G2HYQ1"/>
<feature type="binding site" evidence="2">
    <location>
        <begin position="80"/>
        <end position="82"/>
    </location>
    <ligand>
        <name>substrate</name>
    </ligand>
</feature>
<sequence>MKTYRIGQIVPSSNTTMETEIPAMLQARYAEFPEERFTFHSSRMRMMHVNPEELKAMDIASDRCAVELSDARMSVMAYACLVAIMAQGDGYHRVSQARLQNTVKENGVEIPVLSSAGALVDTLKEFGYKKVSIITPYMKPLTKRVADYIEAEGIEVQDSISLEVSDNLEVGLLNPENLLEHVKRLNHDGVDAVILSACVQMPSLPAIQRAQDLIGKPVLSAAVCTVYQMLKTLGLETRVPNAGHILSGAKPAQA</sequence>
<dbReference type="PIRSF" id="PIRSF015736">
    <property type="entry name" value="MI"/>
    <property type="match status" value="1"/>
</dbReference>
<dbReference type="OrthoDB" id="483160at2"/>
<dbReference type="GO" id="GO:0050076">
    <property type="term" value="F:maleate isomerase activity"/>
    <property type="evidence" value="ECO:0007669"/>
    <property type="project" value="UniProtKB-UniRule"/>
</dbReference>
<evidence type="ECO:0000256" key="2">
    <source>
        <dbReference type="HAMAP-Rule" id="MF_00943"/>
    </source>
</evidence>
<gene>
    <name evidence="2" type="primary">maiA</name>
    <name evidence="3" type="ORF">D3M96_17640</name>
</gene>
<evidence type="ECO:0000313" key="4">
    <source>
        <dbReference type="Proteomes" id="UP000268070"/>
    </source>
</evidence>
<organism evidence="3 4">
    <name type="scientific">Alcaligenes aquatilis</name>
    <dbReference type="NCBI Taxonomy" id="323284"/>
    <lineage>
        <taxon>Bacteria</taxon>
        <taxon>Pseudomonadati</taxon>
        <taxon>Pseudomonadota</taxon>
        <taxon>Betaproteobacteria</taxon>
        <taxon>Burkholderiales</taxon>
        <taxon>Alcaligenaceae</taxon>
        <taxon>Alcaligenes</taxon>
    </lineage>
</organism>
<comment type="subunit">
    <text evidence="2">Homodimer.</text>
</comment>
<dbReference type="HAMAP" id="MF_00943">
    <property type="entry name" value="Maleate_isomerase"/>
    <property type="match status" value="1"/>
</dbReference>